<keyword evidence="2" id="KW-1185">Reference proteome</keyword>
<gene>
    <name evidence="1" type="ORF">HNAJ_LOCUS3462</name>
</gene>
<proteinExistence type="predicted"/>
<organism evidence="3">
    <name type="scientific">Rodentolepis nana</name>
    <name type="common">Dwarf tapeworm</name>
    <name type="synonym">Hymenolepis nana</name>
    <dbReference type="NCBI Taxonomy" id="102285"/>
    <lineage>
        <taxon>Eukaryota</taxon>
        <taxon>Metazoa</taxon>
        <taxon>Spiralia</taxon>
        <taxon>Lophotrochozoa</taxon>
        <taxon>Platyhelminthes</taxon>
        <taxon>Cestoda</taxon>
        <taxon>Eucestoda</taxon>
        <taxon>Cyclophyllidea</taxon>
        <taxon>Hymenolepididae</taxon>
        <taxon>Rodentolepis</taxon>
    </lineage>
</organism>
<dbReference type="OrthoDB" id="6269386at2759"/>
<dbReference type="AlphaFoldDB" id="A0A0R3T8S4"/>
<reference evidence="3" key="1">
    <citation type="submission" date="2017-02" db="UniProtKB">
        <authorList>
            <consortium name="WormBaseParasite"/>
        </authorList>
    </citation>
    <scope>IDENTIFICATION</scope>
</reference>
<accession>A0A0R3T8S4</accession>
<evidence type="ECO:0000313" key="1">
    <source>
        <dbReference type="EMBL" id="VDN99321.1"/>
    </source>
</evidence>
<dbReference type="Proteomes" id="UP000278807">
    <property type="component" value="Unassembled WGS sequence"/>
</dbReference>
<dbReference type="EMBL" id="UZAE01002037">
    <property type="protein sequence ID" value="VDN99321.1"/>
    <property type="molecule type" value="Genomic_DNA"/>
</dbReference>
<protein>
    <submittedName>
        <fullName evidence="3">ORF16</fullName>
    </submittedName>
</protein>
<name>A0A0R3T8S4_RODNA</name>
<reference evidence="1 2" key="2">
    <citation type="submission" date="2018-11" db="EMBL/GenBank/DDBJ databases">
        <authorList>
            <consortium name="Pathogen Informatics"/>
        </authorList>
    </citation>
    <scope>NUCLEOTIDE SEQUENCE [LARGE SCALE GENOMIC DNA]</scope>
</reference>
<dbReference type="WBParaSite" id="HNAJ_0000346201-mRNA-1">
    <property type="protein sequence ID" value="HNAJ_0000346201-mRNA-1"/>
    <property type="gene ID" value="HNAJ_0000346201"/>
</dbReference>
<evidence type="ECO:0000313" key="3">
    <source>
        <dbReference type="WBParaSite" id="HNAJ_0000346201-mRNA-1"/>
    </source>
</evidence>
<sequence length="352" mass="41523">MAESCNHSVSGVPHIEFDPSEHDHLYIDLDNLGTHYMHTLQPETGVPLFLYVAMEMLTKCAMSRQTDLASSYVNLIANTNTRFPTVYNPACKICYLVAYLYRDCKDEEEAKETLLEEETITVFEVNRELWTRIRPKPLYINKHFLRYVDYIDYPMALLSEEFRYPLEPQKTHRYDLLRKKFYLFEWRDGFSYLTYYAIVCGGKRGKAAGYILGNMMFLVQYHLATYFKDDMDIAEAHYILEKLRLYPGSHSIISKLCKVIGIAICELELEYETKSFVPTPFYEIRGSDWYKSEVTNCVATILSLNNCFAFKPEWPVDFSFTHTPDCSTRPHLCFCRFIKFLERTYRFHYMSI</sequence>
<evidence type="ECO:0000313" key="2">
    <source>
        <dbReference type="Proteomes" id="UP000278807"/>
    </source>
</evidence>